<accession>A0AAJ1II99</accession>
<reference evidence="2 3" key="1">
    <citation type="submission" date="2022-12" db="EMBL/GenBank/DDBJ databases">
        <title>Metagenome assembled genome from gulf of manar.</title>
        <authorList>
            <person name="Kohli P."/>
            <person name="Pk S."/>
            <person name="Venkata Ramana C."/>
            <person name="Sasikala C."/>
        </authorList>
    </citation>
    <scope>NUCLEOTIDE SEQUENCE [LARGE SCALE GENOMIC DNA]</scope>
    <source>
        <strain evidence="2">JB008</strain>
    </source>
</reference>
<dbReference type="EMBL" id="JAQQAL010000033">
    <property type="protein sequence ID" value="MDC7227775.1"/>
    <property type="molecule type" value="Genomic_DNA"/>
</dbReference>
<gene>
    <name evidence="2" type="ORF">PQJ61_13505</name>
</gene>
<proteinExistence type="predicted"/>
<comment type="caution">
    <text evidence="2">The sequence shown here is derived from an EMBL/GenBank/DDBJ whole genome shotgun (WGS) entry which is preliminary data.</text>
</comment>
<dbReference type="Proteomes" id="UP001221217">
    <property type="component" value="Unassembled WGS sequence"/>
</dbReference>
<feature type="transmembrane region" description="Helical" evidence="1">
    <location>
        <begin position="72"/>
        <end position="89"/>
    </location>
</feature>
<evidence type="ECO:0000256" key="1">
    <source>
        <dbReference type="SAM" id="Phobius"/>
    </source>
</evidence>
<protein>
    <submittedName>
        <fullName evidence="2">Uncharacterized protein</fullName>
    </submittedName>
</protein>
<evidence type="ECO:0000313" key="3">
    <source>
        <dbReference type="Proteomes" id="UP001221217"/>
    </source>
</evidence>
<keyword evidence="1" id="KW-0472">Membrane</keyword>
<dbReference type="AlphaFoldDB" id="A0AAJ1II99"/>
<name>A0AAJ1II99_9SPIO</name>
<sequence length="101" mass="11099">MNRKNIIIAVLIIAAIVLIGCTAGPNAFEQAEKADEPAGFLLGIWHGFISLFAFIISLFSEKVNIYEVYNNGGWYNFGFIIGASLFYGGGTKGASRKRRDY</sequence>
<dbReference type="PROSITE" id="PS51257">
    <property type="entry name" value="PROKAR_LIPOPROTEIN"/>
    <property type="match status" value="1"/>
</dbReference>
<organism evidence="2 3">
    <name type="scientific">Candidatus Thalassospirochaeta sargassi</name>
    <dbReference type="NCBI Taxonomy" id="3119039"/>
    <lineage>
        <taxon>Bacteria</taxon>
        <taxon>Pseudomonadati</taxon>
        <taxon>Spirochaetota</taxon>
        <taxon>Spirochaetia</taxon>
        <taxon>Spirochaetales</taxon>
        <taxon>Spirochaetaceae</taxon>
        <taxon>Candidatus Thalassospirochaeta</taxon>
    </lineage>
</organism>
<feature type="transmembrane region" description="Helical" evidence="1">
    <location>
        <begin position="40"/>
        <end position="60"/>
    </location>
</feature>
<feature type="transmembrane region" description="Helical" evidence="1">
    <location>
        <begin position="6"/>
        <end position="28"/>
    </location>
</feature>
<keyword evidence="1" id="KW-0812">Transmembrane</keyword>
<keyword evidence="1" id="KW-1133">Transmembrane helix</keyword>
<evidence type="ECO:0000313" key="2">
    <source>
        <dbReference type="EMBL" id="MDC7227775.1"/>
    </source>
</evidence>